<evidence type="ECO:0000256" key="8">
    <source>
        <dbReference type="SAM" id="MobiDB-lite"/>
    </source>
</evidence>
<dbReference type="InterPro" id="IPR044669">
    <property type="entry name" value="YneE/VCCN1/2-like"/>
</dbReference>
<dbReference type="PANTHER" id="PTHR33281">
    <property type="entry name" value="UPF0187 PROTEIN YNEE"/>
    <property type="match status" value="1"/>
</dbReference>
<keyword evidence="5 9" id="KW-1133">Transmembrane helix</keyword>
<comment type="subcellular location">
    <subcellularLocation>
        <location evidence="1">Cell membrane</location>
        <topology evidence="1">Multi-pass membrane protein</topology>
    </subcellularLocation>
</comment>
<evidence type="ECO:0000256" key="5">
    <source>
        <dbReference type="ARBA" id="ARBA00022989"/>
    </source>
</evidence>
<feature type="compositionally biased region" description="Low complexity" evidence="8">
    <location>
        <begin position="265"/>
        <end position="274"/>
    </location>
</feature>
<organism evidence="10 11">
    <name type="scientific">Rhizoctonia solani</name>
    <dbReference type="NCBI Taxonomy" id="456999"/>
    <lineage>
        <taxon>Eukaryota</taxon>
        <taxon>Fungi</taxon>
        <taxon>Dikarya</taxon>
        <taxon>Basidiomycota</taxon>
        <taxon>Agaricomycotina</taxon>
        <taxon>Agaricomycetes</taxon>
        <taxon>Cantharellales</taxon>
        <taxon>Ceratobasidiaceae</taxon>
        <taxon>Rhizoctonia</taxon>
    </lineage>
</organism>
<dbReference type="Proteomes" id="UP000663888">
    <property type="component" value="Unassembled WGS sequence"/>
</dbReference>
<evidence type="ECO:0000313" key="11">
    <source>
        <dbReference type="Proteomes" id="UP000663888"/>
    </source>
</evidence>
<dbReference type="Pfam" id="PF25539">
    <property type="entry name" value="Bestrophin_2"/>
    <property type="match status" value="2"/>
</dbReference>
<feature type="transmembrane region" description="Helical" evidence="9">
    <location>
        <begin position="105"/>
        <end position="125"/>
    </location>
</feature>
<feature type="non-terminal residue" evidence="10">
    <location>
        <position position="569"/>
    </location>
</feature>
<reference evidence="10" key="1">
    <citation type="submission" date="2021-01" db="EMBL/GenBank/DDBJ databases">
        <authorList>
            <person name="Kaushik A."/>
        </authorList>
    </citation>
    <scope>NUCLEOTIDE SEQUENCE</scope>
    <source>
        <strain evidence="10">AG4-R118</strain>
    </source>
</reference>
<dbReference type="EMBL" id="CAJMWX010001426">
    <property type="protein sequence ID" value="CAE6488252.1"/>
    <property type="molecule type" value="Genomic_DNA"/>
</dbReference>
<evidence type="ECO:0000313" key="10">
    <source>
        <dbReference type="EMBL" id="CAE6488252.1"/>
    </source>
</evidence>
<dbReference type="GO" id="GO:0005254">
    <property type="term" value="F:chloride channel activity"/>
    <property type="evidence" value="ECO:0007669"/>
    <property type="project" value="InterPro"/>
</dbReference>
<feature type="transmembrane region" description="Helical" evidence="9">
    <location>
        <begin position="80"/>
        <end position="99"/>
    </location>
</feature>
<keyword evidence="2" id="KW-0813">Transport</keyword>
<gene>
    <name evidence="10" type="ORF">RDB_LOCUS135172</name>
</gene>
<dbReference type="GO" id="GO:0005886">
    <property type="term" value="C:plasma membrane"/>
    <property type="evidence" value="ECO:0007669"/>
    <property type="project" value="UniProtKB-SubCell"/>
</dbReference>
<evidence type="ECO:0000256" key="1">
    <source>
        <dbReference type="ARBA" id="ARBA00004651"/>
    </source>
</evidence>
<sequence length="569" mass="62747">DHNGVLSFSSTIFEQIIQYLGSLHMEHRAPINPRAHKRSFTGRHNLLPSRGQSGDTFISAIPVNRFSVWSFGRGTVIWRIWPAVLLHTLVAGAVVFISYRTPYNLAIPNVLVTVTGVVIGFVISYRASSGYDRYWQGRTLWSDMIKNSRTMGRLIWLHVPNSISKSSGDLSAKERTKESKQMLLEKREALRLIQGFAVAVKHHLRGETGMYYEDLYYLVSAVPHVSISGSIASPVNATFQTTSRYQESYGTFQDLGQTNHNLHNPGTPSSPTSTEPLLPANRSPPSFPTPSHSLTPFTSILIPFTALLGLFSWVAVKTTANSHDDIEYGTNGSTRGGNPGLNVQRKFTVGRKYYPLVAGESSFNLPLVILRRLSEWVALLERRGSTGGAAIGGMLGCIAAFEDQLTALEKILTTPLPFVYSVHIRHTVWLYLFFLPFQLTGTFGYWTIFGVGIAAFMFLGLLAAGEEIEQPFGAVLDPILEMESNTVSPGYDENDLDLDLLITEVIHRDLHTLTEMWPYESSAEAASASGESEIRRVVDAPIDLGDEFGVNETGCAGGSARAVERVDEV</sequence>
<keyword evidence="3" id="KW-1003">Cell membrane</keyword>
<protein>
    <submittedName>
        <fullName evidence="10">Uncharacterized protein</fullName>
    </submittedName>
</protein>
<dbReference type="PANTHER" id="PTHR33281:SF19">
    <property type="entry name" value="VOLTAGE-DEPENDENT ANION CHANNEL-FORMING PROTEIN YNEE"/>
    <property type="match status" value="1"/>
</dbReference>
<accession>A0A8H3CPV7</accession>
<keyword evidence="4 9" id="KW-0812">Transmembrane</keyword>
<feature type="region of interest" description="Disordered" evidence="8">
    <location>
        <begin position="254"/>
        <end position="289"/>
    </location>
</feature>
<evidence type="ECO:0000256" key="9">
    <source>
        <dbReference type="SAM" id="Phobius"/>
    </source>
</evidence>
<comment type="caution">
    <text evidence="10">The sequence shown here is derived from an EMBL/GenBank/DDBJ whole genome shotgun (WGS) entry which is preliminary data.</text>
</comment>
<name>A0A8H3CPV7_9AGAM</name>
<evidence type="ECO:0000256" key="7">
    <source>
        <dbReference type="ARBA" id="ARBA00023136"/>
    </source>
</evidence>
<evidence type="ECO:0000256" key="4">
    <source>
        <dbReference type="ARBA" id="ARBA00022692"/>
    </source>
</evidence>
<evidence type="ECO:0000256" key="6">
    <source>
        <dbReference type="ARBA" id="ARBA00023065"/>
    </source>
</evidence>
<proteinExistence type="predicted"/>
<evidence type="ECO:0000256" key="2">
    <source>
        <dbReference type="ARBA" id="ARBA00022448"/>
    </source>
</evidence>
<evidence type="ECO:0000256" key="3">
    <source>
        <dbReference type="ARBA" id="ARBA00022475"/>
    </source>
</evidence>
<dbReference type="AlphaFoldDB" id="A0A8H3CPV7"/>
<keyword evidence="7 9" id="KW-0472">Membrane</keyword>
<keyword evidence="6" id="KW-0406">Ion transport</keyword>
<feature type="compositionally biased region" description="Polar residues" evidence="8">
    <location>
        <begin position="254"/>
        <end position="264"/>
    </location>
</feature>